<dbReference type="InterPro" id="IPR055185">
    <property type="entry name" value="C2CH-4th_BIRD-IDD"/>
</dbReference>
<keyword evidence="11" id="KW-1185">Reference proteome</keyword>
<dbReference type="Pfam" id="PF22995">
    <property type="entry name" value="C2CH-3rd_BIRD-IDD"/>
    <property type="match status" value="1"/>
</dbReference>
<evidence type="ECO:0000259" key="10">
    <source>
        <dbReference type="PROSITE" id="PS50157"/>
    </source>
</evidence>
<dbReference type="InterPro" id="IPR055186">
    <property type="entry name" value="C2H2-2nd_BIRD-IDD"/>
</dbReference>
<keyword evidence="1" id="KW-0479">Metal-binding</keyword>
<dbReference type="SUPFAM" id="SSF57667">
    <property type="entry name" value="beta-beta-alpha zinc fingers"/>
    <property type="match status" value="1"/>
</dbReference>
<dbReference type="GO" id="GO:0003677">
    <property type="term" value="F:DNA binding"/>
    <property type="evidence" value="ECO:0007669"/>
    <property type="project" value="UniProtKB-KW"/>
</dbReference>
<dbReference type="OrthoDB" id="6354171at2759"/>
<dbReference type="PANTHER" id="PTHR10593:SF231">
    <property type="entry name" value="PROTEIN INDETERMINATE-DOMAIN 13-RELATED"/>
    <property type="match status" value="1"/>
</dbReference>
<dbReference type="InterPro" id="IPR031140">
    <property type="entry name" value="IDD1-16"/>
</dbReference>
<evidence type="ECO:0000256" key="6">
    <source>
        <dbReference type="ARBA" id="ARBA00023125"/>
    </source>
</evidence>
<dbReference type="RefSeq" id="XP_027366218.1">
    <property type="nucleotide sequence ID" value="XM_027510417.1"/>
</dbReference>
<evidence type="ECO:0000256" key="4">
    <source>
        <dbReference type="ARBA" id="ARBA00022833"/>
    </source>
</evidence>
<dbReference type="Pfam" id="PF00096">
    <property type="entry name" value="zf-C2H2"/>
    <property type="match status" value="1"/>
</dbReference>
<evidence type="ECO:0000256" key="1">
    <source>
        <dbReference type="ARBA" id="ARBA00022723"/>
    </source>
</evidence>
<sequence length="512" mass="55019">MQMMPGDPFSLSTSIGGFTQEQNTNPNPKPNPPPKKKRNLPGTPDPDAEVIALSPKTLMATNRFICEICNKGFQRDQNLQLHRRGHNLPWKLRQRSNKEVRKKVYICPEKTCVHHDPARALGDLTGIKKHFSRKHGEKKWKCEKCSKKYAVQSDWKAHTKTCGTREYKCDCGTLFSRKDSFITHRAFCDALAEESARLTSVATTNLNFKSEEGSQHGLGHGLIGAQGLQNVVGIPQFGPHGFRLDFNGMSAEQQRPSLSLWLNQGNPHMNTGNNTNPSDVGPNYMSSCSSSGLPEIVQMAQANALMGSSSIVSNFGVPAASNSTSANLSLSSLPIGKRGEAGGTVVDLASIYSEGQNKQSKPASPMSATALLQKAAQMGSTRSTNPSIFSGSFGVMNSPSSQTTSLNNNNNNGSAGAAMMLGSSTSTNTNEFSSLTHSSNGFDQLVMQTNGHLQSTEPVKLKLHSNAVEHNLTRDFLGVSGGGAAAQFLPQELAKFASIGSPMGLSQFTSNQ</sequence>
<dbReference type="FunFam" id="3.30.160.60:FF:000131">
    <property type="entry name" value="protein indeterminate-domain 5, chloroplastic-like"/>
    <property type="match status" value="1"/>
</dbReference>
<dbReference type="InterPro" id="IPR036236">
    <property type="entry name" value="Znf_C2H2_sf"/>
</dbReference>
<dbReference type="PANTHER" id="PTHR10593">
    <property type="entry name" value="SERINE/THREONINE-PROTEIN KINASE RIO"/>
    <property type="match status" value="1"/>
</dbReference>
<keyword evidence="6" id="KW-0238">DNA-binding</keyword>
<dbReference type="AlphaFoldDB" id="A0A8B8MED6"/>
<dbReference type="GO" id="GO:0008270">
    <property type="term" value="F:zinc ion binding"/>
    <property type="evidence" value="ECO:0007669"/>
    <property type="project" value="UniProtKB-KW"/>
</dbReference>
<dbReference type="PROSITE" id="PS50157">
    <property type="entry name" value="ZINC_FINGER_C2H2_2"/>
    <property type="match status" value="1"/>
</dbReference>
<evidence type="ECO:0000256" key="2">
    <source>
        <dbReference type="ARBA" id="ARBA00022737"/>
    </source>
</evidence>
<dbReference type="InterPro" id="IPR013087">
    <property type="entry name" value="Znf_C2H2_type"/>
</dbReference>
<protein>
    <submittedName>
        <fullName evidence="12">Zinc finger protein JACKDAW-like</fullName>
    </submittedName>
</protein>
<evidence type="ECO:0000313" key="12">
    <source>
        <dbReference type="RefSeq" id="XP_027366218.1"/>
    </source>
</evidence>
<evidence type="ECO:0000256" key="7">
    <source>
        <dbReference type="ARBA" id="ARBA00023163"/>
    </source>
</evidence>
<keyword evidence="7" id="KW-0804">Transcription</keyword>
<dbReference type="Pfam" id="PF22992">
    <property type="entry name" value="C2CH-4th_BIRD-IDD"/>
    <property type="match status" value="1"/>
</dbReference>
<dbReference type="KEGG" id="aprc:113872684"/>
<dbReference type="FunFam" id="3.30.160.60:FF:000554">
    <property type="entry name" value="protein indeterminate-domain 12-like"/>
    <property type="match status" value="1"/>
</dbReference>
<reference evidence="12" key="2">
    <citation type="submission" date="2025-08" db="UniProtKB">
        <authorList>
            <consortium name="RefSeq"/>
        </authorList>
    </citation>
    <scope>IDENTIFICATION</scope>
    <source>
        <tissue evidence="12">Young leaves</tissue>
    </source>
</reference>
<dbReference type="GO" id="GO:0005634">
    <property type="term" value="C:nucleus"/>
    <property type="evidence" value="ECO:0007669"/>
    <property type="project" value="TreeGrafter"/>
</dbReference>
<evidence type="ECO:0000313" key="11">
    <source>
        <dbReference type="Proteomes" id="UP000694853"/>
    </source>
</evidence>
<dbReference type="Proteomes" id="UP000694853">
    <property type="component" value="Unplaced"/>
</dbReference>
<evidence type="ECO:0000256" key="5">
    <source>
        <dbReference type="ARBA" id="ARBA00023015"/>
    </source>
</evidence>
<keyword evidence="5" id="KW-0805">Transcription regulation</keyword>
<dbReference type="PROSITE" id="PS00028">
    <property type="entry name" value="ZINC_FINGER_C2H2_1"/>
    <property type="match status" value="1"/>
</dbReference>
<evidence type="ECO:0000256" key="3">
    <source>
        <dbReference type="ARBA" id="ARBA00022771"/>
    </source>
</evidence>
<dbReference type="GO" id="GO:0003700">
    <property type="term" value="F:DNA-binding transcription factor activity"/>
    <property type="evidence" value="ECO:0007669"/>
    <property type="project" value="TreeGrafter"/>
</dbReference>
<evidence type="ECO:0000256" key="8">
    <source>
        <dbReference type="PROSITE-ProRule" id="PRU00042"/>
    </source>
</evidence>
<accession>A0A8B8MED6</accession>
<feature type="domain" description="C2H2-type" evidence="10">
    <location>
        <begin position="64"/>
        <end position="86"/>
    </location>
</feature>
<dbReference type="GeneID" id="113872684"/>
<dbReference type="SMART" id="SM00355">
    <property type="entry name" value="ZnF_C2H2"/>
    <property type="match status" value="3"/>
</dbReference>
<keyword evidence="3 8" id="KW-0863">Zinc-finger</keyword>
<proteinExistence type="predicted"/>
<dbReference type="Pfam" id="PF22996">
    <property type="entry name" value="C2H2-2nd_BIRD-IDD"/>
    <property type="match status" value="1"/>
</dbReference>
<keyword evidence="4" id="KW-0862">Zinc</keyword>
<dbReference type="Gene3D" id="3.30.160.60">
    <property type="entry name" value="Classic Zinc Finger"/>
    <property type="match status" value="2"/>
</dbReference>
<evidence type="ECO:0000256" key="9">
    <source>
        <dbReference type="SAM" id="MobiDB-lite"/>
    </source>
</evidence>
<organism evidence="11 12">
    <name type="scientific">Abrus precatorius</name>
    <name type="common">Indian licorice</name>
    <name type="synonym">Glycine abrus</name>
    <dbReference type="NCBI Taxonomy" id="3816"/>
    <lineage>
        <taxon>Eukaryota</taxon>
        <taxon>Viridiplantae</taxon>
        <taxon>Streptophyta</taxon>
        <taxon>Embryophyta</taxon>
        <taxon>Tracheophyta</taxon>
        <taxon>Spermatophyta</taxon>
        <taxon>Magnoliopsida</taxon>
        <taxon>eudicotyledons</taxon>
        <taxon>Gunneridae</taxon>
        <taxon>Pentapetalae</taxon>
        <taxon>rosids</taxon>
        <taxon>fabids</taxon>
        <taxon>Fabales</taxon>
        <taxon>Fabaceae</taxon>
        <taxon>Papilionoideae</taxon>
        <taxon>50 kb inversion clade</taxon>
        <taxon>NPAAA clade</taxon>
        <taxon>indigoferoid/millettioid clade</taxon>
        <taxon>Abreae</taxon>
        <taxon>Abrus</taxon>
    </lineage>
</organism>
<reference evidence="11" key="1">
    <citation type="journal article" date="2019" name="Toxins">
        <title>Detection of Abrin-Like and Prepropulchellin-Like Toxin Genes and Transcripts Using Whole Genome Sequencing and Full-Length Transcript Sequencing of Abrus precatorius.</title>
        <authorList>
            <person name="Hovde B.T."/>
            <person name="Daligault H.E."/>
            <person name="Hanschen E.R."/>
            <person name="Kunde Y.A."/>
            <person name="Johnson M.B."/>
            <person name="Starkenburg S.R."/>
            <person name="Johnson S.L."/>
        </authorList>
    </citation>
    <scope>NUCLEOTIDE SEQUENCE [LARGE SCALE GENOMIC DNA]</scope>
</reference>
<keyword evidence="2" id="KW-0677">Repeat</keyword>
<dbReference type="InterPro" id="IPR055187">
    <property type="entry name" value="C2CH-3rd_BIRD-IDD"/>
</dbReference>
<feature type="compositionally biased region" description="Polar residues" evidence="9">
    <location>
        <begin position="10"/>
        <end position="24"/>
    </location>
</feature>
<feature type="region of interest" description="Disordered" evidence="9">
    <location>
        <begin position="1"/>
        <end position="48"/>
    </location>
</feature>
<gene>
    <name evidence="12" type="primary">LOC113872684</name>
</gene>
<name>A0A8B8MED6_ABRPR</name>